<keyword evidence="2" id="KW-0472">Membrane</keyword>
<dbReference type="Proteomes" id="UP000708208">
    <property type="component" value="Unassembled WGS sequence"/>
</dbReference>
<comment type="caution">
    <text evidence="3">The sequence shown here is derived from an EMBL/GenBank/DDBJ whole genome shotgun (WGS) entry which is preliminary data.</text>
</comment>
<accession>A0A8J2JKL0</accession>
<keyword evidence="4" id="KW-1185">Reference proteome</keyword>
<evidence type="ECO:0000256" key="1">
    <source>
        <dbReference type="SAM" id="MobiDB-lite"/>
    </source>
</evidence>
<sequence length="134" mass="15037">MESVLENKGAPGNGLTDTVSPEEVEPLKSKKKINAYREEMMDIGPDGDEDRHSKGSDPGFLERWAYKCQLSPKRGLLYLIVAFIIILLLFIILICLAAAWPHHLNRNTCSTPQCHLFSAKVRIPLLVLKCLSTF</sequence>
<dbReference type="EMBL" id="CAJVCH010069342">
    <property type="protein sequence ID" value="CAG7720297.1"/>
    <property type="molecule type" value="Genomic_DNA"/>
</dbReference>
<feature type="transmembrane region" description="Helical" evidence="2">
    <location>
        <begin position="76"/>
        <end position="100"/>
    </location>
</feature>
<gene>
    <name evidence="3" type="ORF">AFUS01_LOCUS9583</name>
</gene>
<name>A0A8J2JKL0_9HEXA</name>
<dbReference type="AlphaFoldDB" id="A0A8J2JKL0"/>
<evidence type="ECO:0000256" key="2">
    <source>
        <dbReference type="SAM" id="Phobius"/>
    </source>
</evidence>
<reference evidence="3" key="1">
    <citation type="submission" date="2021-06" db="EMBL/GenBank/DDBJ databases">
        <authorList>
            <person name="Hodson N. C."/>
            <person name="Mongue J. A."/>
            <person name="Jaron S. K."/>
        </authorList>
    </citation>
    <scope>NUCLEOTIDE SEQUENCE</scope>
</reference>
<protein>
    <submittedName>
        <fullName evidence="3">Uncharacterized protein</fullName>
    </submittedName>
</protein>
<feature type="region of interest" description="Disordered" evidence="1">
    <location>
        <begin position="1"/>
        <end position="28"/>
    </location>
</feature>
<organism evidence="3 4">
    <name type="scientific">Allacma fusca</name>
    <dbReference type="NCBI Taxonomy" id="39272"/>
    <lineage>
        <taxon>Eukaryota</taxon>
        <taxon>Metazoa</taxon>
        <taxon>Ecdysozoa</taxon>
        <taxon>Arthropoda</taxon>
        <taxon>Hexapoda</taxon>
        <taxon>Collembola</taxon>
        <taxon>Symphypleona</taxon>
        <taxon>Sminthuridae</taxon>
        <taxon>Allacma</taxon>
    </lineage>
</organism>
<evidence type="ECO:0000313" key="3">
    <source>
        <dbReference type="EMBL" id="CAG7720297.1"/>
    </source>
</evidence>
<evidence type="ECO:0000313" key="4">
    <source>
        <dbReference type="Proteomes" id="UP000708208"/>
    </source>
</evidence>
<proteinExistence type="predicted"/>
<keyword evidence="2" id="KW-1133">Transmembrane helix</keyword>
<keyword evidence="2" id="KW-0812">Transmembrane</keyword>